<accession>A0ACC8XHS9</accession>
<organism evidence="1 2">
    <name type="scientific">Candidatus Epulonipiscium fishelsonii</name>
    <dbReference type="NCBI Taxonomy" id="77094"/>
    <lineage>
        <taxon>Bacteria</taxon>
        <taxon>Bacillati</taxon>
        <taxon>Bacillota</taxon>
        <taxon>Clostridia</taxon>
        <taxon>Lachnospirales</taxon>
        <taxon>Lachnospiraceae</taxon>
        <taxon>Candidatus Epulonipiscium</taxon>
    </lineage>
</organism>
<comment type="caution">
    <text evidence="1">The sequence shown here is derived from an EMBL/GenBank/DDBJ whole genome shotgun (WGS) entry which is preliminary data.</text>
</comment>
<evidence type="ECO:0000313" key="1">
    <source>
        <dbReference type="EMBL" id="ONI43007.1"/>
    </source>
</evidence>
<proteinExistence type="predicted"/>
<gene>
    <name evidence="1" type="ORF">AN396_00155</name>
</gene>
<keyword evidence="2" id="KW-1185">Reference proteome</keyword>
<dbReference type="Proteomes" id="UP000188605">
    <property type="component" value="Unassembled WGS sequence"/>
</dbReference>
<dbReference type="EMBL" id="LJDB01000001">
    <property type="protein sequence ID" value="ONI43007.1"/>
    <property type="molecule type" value="Genomic_DNA"/>
</dbReference>
<protein>
    <submittedName>
        <fullName evidence="1">Uncharacterized protein</fullName>
    </submittedName>
</protein>
<reference evidence="1" key="1">
    <citation type="submission" date="2016-08" db="EMBL/GenBank/DDBJ databases">
        <authorList>
            <person name="Ngugi D.K."/>
            <person name="Miyake S."/>
            <person name="Stingl U."/>
        </authorList>
    </citation>
    <scope>NUCLEOTIDE SEQUENCE</scope>
    <source>
        <strain evidence="1">SCG-B11WGA-EpuloA1</strain>
    </source>
</reference>
<sequence length="433" mass="48556">MSYKRMITTYLFIVGGITLMSQYIKADTNIKTISGYTAGDYIHVIKDNNVQTGVYISDVAPNSAIDIYIVNETIPTKYIQVYKGTEINLVGEVNNFFVGELDGNLNIEEEISYENINNGLIYSAEEIPNSIEDIETLNEWETEGKIEWNIFEVAINGPIYGSIKLNKAGIYYVEATADLDNDMTRIVIEVIEDEEILVNGFSLNEPVYSQLLEMDPSAILQPFPIEGNEIFGKGEILLTAGVGYSQAYGTRNHNGIDFGDYLKMGSDTPNLKIVATVGGVVTRSEYESTAGNWVRIIGDDGLQYEYMHMINLPLVKVGDRVQAGTHLGYMGNTGSSNGKHLHYEVDDTSIKVGEPLNPLTLQRVKDIKYPIESVVYYYFDESISEVRLPSNSNTYVQSWSTPTIQASNIVPNPETYYMPRIIQFQEHPRPEQD</sequence>
<name>A0ACC8XHS9_9FIRM</name>
<evidence type="ECO:0000313" key="2">
    <source>
        <dbReference type="Proteomes" id="UP000188605"/>
    </source>
</evidence>